<accession>A0AAV0BKE8</accession>
<evidence type="ECO:0008006" key="5">
    <source>
        <dbReference type="Google" id="ProtNLM"/>
    </source>
</evidence>
<feature type="compositionally biased region" description="Polar residues" evidence="2">
    <location>
        <begin position="176"/>
        <end position="185"/>
    </location>
</feature>
<evidence type="ECO:0000313" key="3">
    <source>
        <dbReference type="EMBL" id="CAH7686014.1"/>
    </source>
</evidence>
<feature type="compositionally biased region" description="Polar residues" evidence="2">
    <location>
        <begin position="71"/>
        <end position="84"/>
    </location>
</feature>
<dbReference type="AlphaFoldDB" id="A0AAV0BKE8"/>
<dbReference type="InterPro" id="IPR045322">
    <property type="entry name" value="HECTD1/TRIP12-like"/>
</dbReference>
<dbReference type="GO" id="GO:0016607">
    <property type="term" value="C:nuclear speck"/>
    <property type="evidence" value="ECO:0007669"/>
    <property type="project" value="TreeGrafter"/>
</dbReference>
<dbReference type="Proteomes" id="UP001153365">
    <property type="component" value="Unassembled WGS sequence"/>
</dbReference>
<feature type="region of interest" description="Disordered" evidence="2">
    <location>
        <begin position="144"/>
        <end position="211"/>
    </location>
</feature>
<dbReference type="Gene3D" id="3.90.1750.10">
    <property type="entry name" value="Hect, E3 ligase catalytic domains"/>
    <property type="match status" value="1"/>
</dbReference>
<dbReference type="PANTHER" id="PTHR45670:SF1">
    <property type="entry name" value="E3 UBIQUITIN-PROTEIN LIGASE HECTD1"/>
    <property type="match status" value="1"/>
</dbReference>
<keyword evidence="4" id="KW-1185">Reference proteome</keyword>
<dbReference type="InterPro" id="IPR035983">
    <property type="entry name" value="Hect_E3_ubiquitin_ligase"/>
</dbReference>
<dbReference type="EMBL" id="CALTRL010005765">
    <property type="protein sequence ID" value="CAH7686014.1"/>
    <property type="molecule type" value="Genomic_DNA"/>
</dbReference>
<dbReference type="Gene3D" id="3.30.70.330">
    <property type="match status" value="1"/>
</dbReference>
<comment type="caution">
    <text evidence="3">The sequence shown here is derived from an EMBL/GenBank/DDBJ whole genome shotgun (WGS) entry which is preliminary data.</text>
</comment>
<feature type="region of interest" description="Disordered" evidence="2">
    <location>
        <begin position="253"/>
        <end position="276"/>
    </location>
</feature>
<dbReference type="GO" id="GO:0061630">
    <property type="term" value="F:ubiquitin protein ligase activity"/>
    <property type="evidence" value="ECO:0007669"/>
    <property type="project" value="InterPro"/>
</dbReference>
<dbReference type="GO" id="GO:0003676">
    <property type="term" value="F:nucleic acid binding"/>
    <property type="evidence" value="ECO:0007669"/>
    <property type="project" value="InterPro"/>
</dbReference>
<evidence type="ECO:0000256" key="2">
    <source>
        <dbReference type="SAM" id="MobiDB-lite"/>
    </source>
</evidence>
<evidence type="ECO:0000256" key="1">
    <source>
        <dbReference type="ARBA" id="ARBA00022679"/>
    </source>
</evidence>
<dbReference type="GO" id="GO:0043161">
    <property type="term" value="P:proteasome-mediated ubiquitin-dependent protein catabolic process"/>
    <property type="evidence" value="ECO:0007669"/>
    <property type="project" value="TreeGrafter"/>
</dbReference>
<gene>
    <name evidence="3" type="ORF">PPACK8108_LOCUS20610</name>
</gene>
<feature type="compositionally biased region" description="Polar residues" evidence="2">
    <location>
        <begin position="39"/>
        <end position="48"/>
    </location>
</feature>
<proteinExistence type="predicted"/>
<feature type="compositionally biased region" description="Low complexity" evidence="2">
    <location>
        <begin position="91"/>
        <end position="113"/>
    </location>
</feature>
<dbReference type="SUPFAM" id="SSF54928">
    <property type="entry name" value="RNA-binding domain, RBD"/>
    <property type="match status" value="1"/>
</dbReference>
<organism evidence="3 4">
    <name type="scientific">Phakopsora pachyrhizi</name>
    <name type="common">Asian soybean rust disease fungus</name>
    <dbReference type="NCBI Taxonomy" id="170000"/>
    <lineage>
        <taxon>Eukaryota</taxon>
        <taxon>Fungi</taxon>
        <taxon>Dikarya</taxon>
        <taxon>Basidiomycota</taxon>
        <taxon>Pucciniomycotina</taxon>
        <taxon>Pucciniomycetes</taxon>
        <taxon>Pucciniales</taxon>
        <taxon>Phakopsoraceae</taxon>
        <taxon>Phakopsora</taxon>
    </lineage>
</organism>
<sequence>MLARQLKIRLVAAEGRPSGSGQLSGMLAAFAAVAGLPATSSSSQTSQIEDGGLSLPSLSRLESTSSELGHHQTSGQTSVETPTNAHAPRQSSRLSLINSSTSRPSSSVALSSSAPEDSMEIDITRRDQMELEDQRVGVSPIDQELEPRLPNHDPPVSVQPAQDGSKMKAHTPHGTRISTPLNSRPPSALGVKPSSLAAGGPVSRSSRPSYAAAVKSEPRDWHLAFSIGGQSIPLDTTVYGAVYTHDLNNVEGPVPVSNKDASSLDPGSREEGPALHGLKSDWNKFRKTYEDLSADQALPETIFINNKLTAKLNQQLEEPMIVASACLPDWACDLPQQFPFLFPFETSRQKILESLIKVFELYLSCRAMLEVKYFDEVGTGPTLEFFSLASMVFAEQQYMMWRNHDSGGQSLDLFSQNSPFPSPMDKHSSQSERGIECLQKFKVLAASLEHLSKYFVMKQAIEVFGGLTESERDGAIRQIRVDGAKVEDLAVEFALPGYDIEMKPDGTETVVAIDNVKMFKPGLSMLGYENVTTNYAKEFNDHQEPIDETEQQINGFMKSDIIHIKNIPKNLTRNEIEEKISSFKPFQQALIMGRNTESLLIKMNSIGDAETLINEFGKTFWKERKPVCNWALKKVDLFEKHLLSTDK</sequence>
<dbReference type="InterPro" id="IPR012677">
    <property type="entry name" value="Nucleotide-bd_a/b_plait_sf"/>
</dbReference>
<feature type="compositionally biased region" description="Basic and acidic residues" evidence="2">
    <location>
        <begin position="267"/>
        <end position="276"/>
    </location>
</feature>
<feature type="region of interest" description="Disordered" evidence="2">
    <location>
        <begin position="39"/>
        <end position="120"/>
    </location>
</feature>
<name>A0AAV0BKE8_PHAPC</name>
<reference evidence="3" key="1">
    <citation type="submission" date="2022-06" db="EMBL/GenBank/DDBJ databases">
        <authorList>
            <consortium name="SYNGENTA / RWTH Aachen University"/>
        </authorList>
    </citation>
    <scope>NUCLEOTIDE SEQUENCE</scope>
</reference>
<keyword evidence="1" id="KW-0808">Transferase</keyword>
<dbReference type="PANTHER" id="PTHR45670">
    <property type="entry name" value="E3 UBIQUITIN-PROTEIN LIGASE TRIP12"/>
    <property type="match status" value="1"/>
</dbReference>
<evidence type="ECO:0000313" key="4">
    <source>
        <dbReference type="Proteomes" id="UP001153365"/>
    </source>
</evidence>
<dbReference type="InterPro" id="IPR035979">
    <property type="entry name" value="RBD_domain_sf"/>
</dbReference>
<dbReference type="SUPFAM" id="SSF56204">
    <property type="entry name" value="Hect, E3 ligase catalytic domain"/>
    <property type="match status" value="1"/>
</dbReference>
<dbReference type="GO" id="GO:0000209">
    <property type="term" value="P:protein polyubiquitination"/>
    <property type="evidence" value="ECO:0007669"/>
    <property type="project" value="TreeGrafter"/>
</dbReference>
<protein>
    <recommendedName>
        <fullName evidence="5">RRM domain-containing protein</fullName>
    </recommendedName>
</protein>
<feature type="compositionally biased region" description="Low complexity" evidence="2">
    <location>
        <begin position="53"/>
        <end position="67"/>
    </location>
</feature>